<evidence type="ECO:0000313" key="2">
    <source>
        <dbReference type="EMBL" id="CAD7248341.1"/>
    </source>
</evidence>
<protein>
    <submittedName>
        <fullName evidence="2">Uncharacterized protein</fullName>
    </submittedName>
</protein>
<dbReference type="EMBL" id="CAJPEV010001801">
    <property type="protein sequence ID" value="CAG0894399.1"/>
    <property type="molecule type" value="Genomic_DNA"/>
</dbReference>
<dbReference type="EMBL" id="LR901318">
    <property type="protein sequence ID" value="CAD7248341.1"/>
    <property type="molecule type" value="Genomic_DNA"/>
</dbReference>
<evidence type="ECO:0000256" key="1">
    <source>
        <dbReference type="SAM" id="MobiDB-lite"/>
    </source>
</evidence>
<feature type="compositionally biased region" description="Basic and acidic residues" evidence="1">
    <location>
        <begin position="108"/>
        <end position="123"/>
    </location>
</feature>
<accession>A0A7R9A5H8</accession>
<name>A0A7R9A5H8_9CRUS</name>
<dbReference type="AlphaFoldDB" id="A0A7R9A5H8"/>
<evidence type="ECO:0000313" key="3">
    <source>
        <dbReference type="Proteomes" id="UP000677054"/>
    </source>
</evidence>
<organism evidence="2">
    <name type="scientific">Darwinula stevensoni</name>
    <dbReference type="NCBI Taxonomy" id="69355"/>
    <lineage>
        <taxon>Eukaryota</taxon>
        <taxon>Metazoa</taxon>
        <taxon>Ecdysozoa</taxon>
        <taxon>Arthropoda</taxon>
        <taxon>Crustacea</taxon>
        <taxon>Oligostraca</taxon>
        <taxon>Ostracoda</taxon>
        <taxon>Podocopa</taxon>
        <taxon>Podocopida</taxon>
        <taxon>Darwinulocopina</taxon>
        <taxon>Darwinuloidea</taxon>
        <taxon>Darwinulidae</taxon>
        <taxon>Darwinula</taxon>
    </lineage>
</organism>
<feature type="region of interest" description="Disordered" evidence="1">
    <location>
        <begin position="97"/>
        <end position="123"/>
    </location>
</feature>
<reference evidence="2" key="1">
    <citation type="submission" date="2020-11" db="EMBL/GenBank/DDBJ databases">
        <authorList>
            <person name="Tran Van P."/>
        </authorList>
    </citation>
    <scope>NUCLEOTIDE SEQUENCE</scope>
</reference>
<sequence>MKSDEDKTQEDSELLFSKWNQNMSQVLSTDLLALNSERFLSSEGVPDLCSVFDIINTEGGGDILFCFTTTLMRMEPQEIFLNISGILKSGHKKIDVKSHQHISKKTKHDISHRLKRPQHGEGV</sequence>
<gene>
    <name evidence="2" type="ORF">DSTB1V02_LOCUS8156</name>
</gene>
<keyword evidence="3" id="KW-1185">Reference proteome</keyword>
<proteinExistence type="predicted"/>
<dbReference type="Proteomes" id="UP000677054">
    <property type="component" value="Unassembled WGS sequence"/>
</dbReference>